<sequence>MSSEFLPVTLKELNERGIAQPDFVFVSGDAYVDHASFAAALLGRLLEANGYSVGIIAQPDWHSPQPFTVFGRPRLAFLVSAGAMDSMVSNYTANNKPRSEDAYAHGGVAGHRPDRALVQYTARIREAYKGGPVIIGGIEASLRRCAHYDYWSNTVKRSVLLDSKADLLIYGMGEHAILEIAQKLAEGIPVRQIRDVRGTCWYTGKKDELPPYVEPLEEQTLAVENCSAREIPEATFIAANAGKEELKSMPIIAAGVPQNTAIMLPPFAAVSKNTSSSKELFALSYIVQEQNTDAINGRTLIEPSESRYVVQNPASLPLTTKEFDALYELPFTRRWHPMYDVPAENKKTGVPALAEVKFSLTSCRGCFGACSFCAITFHQGRRIQSRSGDSLVREARTMTEDADFKGYIHDVGGPTANFRHDACDLQKKNGACKNRDCLGTNPCKNVKADHTEYLDILRRLKSLPKVKKVFIRSGIRFDYLLMDKNREFFYELCRDHVSGQLKVAPEHTDDGVLRLMRKSTHSVYEEFSREYAKINSELNKKQYLVPYYIAGHPGAGLNEAIEVALYLKKTGFVPDQVQDFYPTPGSLATCMYYTGFNPHETTPDGHLERVYVARGGHERRLQRALLQFNRSENIPLVKEALRTAGREDLLSVFYPRSFRR</sequence>
<feature type="binding site" evidence="6">
    <location>
        <position position="370"/>
    </location>
    <ligand>
        <name>[4Fe-4S] cluster</name>
        <dbReference type="ChEBI" id="CHEBI:49883"/>
        <note>4Fe-4S-S-AdoMet</note>
    </ligand>
</feature>
<feature type="binding site" evidence="6">
    <location>
        <position position="373"/>
    </location>
    <ligand>
        <name>[4Fe-4S] cluster</name>
        <dbReference type="ChEBI" id="CHEBI:49883"/>
        <note>4Fe-4S-S-AdoMet</note>
    </ligand>
</feature>
<dbReference type="InterPro" id="IPR023404">
    <property type="entry name" value="rSAM_horseshoe"/>
</dbReference>
<dbReference type="PROSITE" id="PS51918">
    <property type="entry name" value="RADICAL_SAM"/>
    <property type="match status" value="1"/>
</dbReference>
<feature type="binding site" evidence="6">
    <location>
        <position position="366"/>
    </location>
    <ligand>
        <name>[4Fe-4S] cluster</name>
        <dbReference type="ChEBI" id="CHEBI:49883"/>
        <note>4Fe-4S-S-AdoMet</note>
    </ligand>
</feature>
<evidence type="ECO:0000256" key="2">
    <source>
        <dbReference type="ARBA" id="ARBA00022691"/>
    </source>
</evidence>
<evidence type="ECO:0000256" key="5">
    <source>
        <dbReference type="ARBA" id="ARBA00023014"/>
    </source>
</evidence>
<dbReference type="GO" id="GO:0005506">
    <property type="term" value="F:iron ion binding"/>
    <property type="evidence" value="ECO:0007669"/>
    <property type="project" value="UniProtKB-UniRule"/>
</dbReference>
<dbReference type="GO" id="GO:0051539">
    <property type="term" value="F:4 iron, 4 sulfur cluster binding"/>
    <property type="evidence" value="ECO:0007669"/>
    <property type="project" value="UniProtKB-KW"/>
</dbReference>
<dbReference type="InterPro" id="IPR007197">
    <property type="entry name" value="rSAM"/>
</dbReference>
<reference evidence="8 9" key="1">
    <citation type="submission" date="2020-11" db="EMBL/GenBank/DDBJ databases">
        <title>Treponema Peruensis nv. sp., first commensal Treponema isolated from human feces.</title>
        <authorList>
            <person name="Belkhou C."/>
            <person name="Raes J."/>
        </authorList>
    </citation>
    <scope>NUCLEOTIDE SEQUENCE [LARGE SCALE GENOMIC DNA]</scope>
    <source>
        <strain evidence="8 9">RCC2812</strain>
    </source>
</reference>
<evidence type="ECO:0000256" key="1">
    <source>
        <dbReference type="ARBA" id="ARBA00022485"/>
    </source>
</evidence>
<dbReference type="SUPFAM" id="SSF102114">
    <property type="entry name" value="Radical SAM enzymes"/>
    <property type="match status" value="1"/>
</dbReference>
<feature type="domain" description="Radical SAM core" evidence="7">
    <location>
        <begin position="352"/>
        <end position="629"/>
    </location>
</feature>
<keyword evidence="4 6" id="KW-0408">Iron</keyword>
<dbReference type="SFLD" id="SFLDG01082">
    <property type="entry name" value="B12-binding_domain_containing"/>
    <property type="match status" value="1"/>
</dbReference>
<dbReference type="GO" id="GO:0003824">
    <property type="term" value="F:catalytic activity"/>
    <property type="evidence" value="ECO:0007669"/>
    <property type="project" value="InterPro"/>
</dbReference>
<evidence type="ECO:0000256" key="3">
    <source>
        <dbReference type="ARBA" id="ARBA00022723"/>
    </source>
</evidence>
<dbReference type="Pfam" id="PF08497">
    <property type="entry name" value="Radical_SAM_N"/>
    <property type="match status" value="1"/>
</dbReference>
<dbReference type="SFLD" id="SFLDS00029">
    <property type="entry name" value="Radical_SAM"/>
    <property type="match status" value="1"/>
</dbReference>
<comment type="cofactor">
    <cofactor evidence="6">
        <name>[4Fe-4S] cluster</name>
        <dbReference type="ChEBI" id="CHEBI:49883"/>
    </cofactor>
    <text evidence="6">Binds 1 [4Fe-4S] cluster. The cluster is coordinated with 3 cysteines and an exchangeable S-adenosyl-L-methionine.</text>
</comment>
<evidence type="ECO:0000259" key="7">
    <source>
        <dbReference type="PROSITE" id="PS51918"/>
    </source>
</evidence>
<evidence type="ECO:0000313" key="8">
    <source>
        <dbReference type="EMBL" id="QQA01574.1"/>
    </source>
</evidence>
<comment type="similarity">
    <text evidence="6">Belongs to the UPF0313 family.</text>
</comment>
<dbReference type="HAMAP" id="MF_01251">
    <property type="entry name" value="UPF0313"/>
    <property type="match status" value="1"/>
</dbReference>
<keyword evidence="5 6" id="KW-0411">Iron-sulfur</keyword>
<dbReference type="InterPro" id="IPR022946">
    <property type="entry name" value="UPF0313"/>
</dbReference>
<dbReference type="RefSeq" id="WP_198443102.1">
    <property type="nucleotide sequence ID" value="NZ_CBCSHE010000016.1"/>
</dbReference>
<dbReference type="InterPro" id="IPR013704">
    <property type="entry name" value="UPF0313_N"/>
</dbReference>
<dbReference type="PANTHER" id="PTHR32331:SF0">
    <property type="entry name" value="UPF0313 PROTEIN YGIQ"/>
    <property type="match status" value="1"/>
</dbReference>
<keyword evidence="2 6" id="KW-0949">S-adenosyl-L-methionine</keyword>
<dbReference type="Proteomes" id="UP000595224">
    <property type="component" value="Chromosome"/>
</dbReference>
<dbReference type="KEGG" id="tper:IWA51_02870"/>
<gene>
    <name evidence="8" type="ORF">IWA51_02870</name>
</gene>
<dbReference type="PANTHER" id="PTHR32331">
    <property type="entry name" value="UPF0313 PROTEIN YGIQ"/>
    <property type="match status" value="1"/>
</dbReference>
<accession>A0A7T3REE1</accession>
<keyword evidence="3 6" id="KW-0479">Metal-binding</keyword>
<proteinExistence type="inferred from homology"/>
<protein>
    <submittedName>
        <fullName evidence="8">YgiQ family radical SAM protein</fullName>
    </submittedName>
</protein>
<dbReference type="SFLD" id="SFLDG01069">
    <property type="entry name" value="UPF0313"/>
    <property type="match status" value="1"/>
</dbReference>
<dbReference type="EMBL" id="CP064936">
    <property type="protein sequence ID" value="QQA01574.1"/>
    <property type="molecule type" value="Genomic_DNA"/>
</dbReference>
<keyword evidence="9" id="KW-1185">Reference proteome</keyword>
<dbReference type="InterPro" id="IPR006638">
    <property type="entry name" value="Elp3/MiaA/NifB-like_rSAM"/>
</dbReference>
<dbReference type="InterPro" id="IPR058240">
    <property type="entry name" value="rSAM_sf"/>
</dbReference>
<dbReference type="SMART" id="SM00729">
    <property type="entry name" value="Elp3"/>
    <property type="match status" value="1"/>
</dbReference>
<evidence type="ECO:0000256" key="4">
    <source>
        <dbReference type="ARBA" id="ARBA00023004"/>
    </source>
</evidence>
<dbReference type="Pfam" id="PF11842">
    <property type="entry name" value="DUF3362"/>
    <property type="match status" value="1"/>
</dbReference>
<dbReference type="AlphaFoldDB" id="A0A7T3REE1"/>
<evidence type="ECO:0000256" key="6">
    <source>
        <dbReference type="HAMAP-Rule" id="MF_01251"/>
    </source>
</evidence>
<keyword evidence="1 6" id="KW-0004">4Fe-4S</keyword>
<name>A0A7T3REE1_9SPIR</name>
<organism evidence="8 9">
    <name type="scientific">Treponema peruense</name>
    <dbReference type="NCBI Taxonomy" id="2787628"/>
    <lineage>
        <taxon>Bacteria</taxon>
        <taxon>Pseudomonadati</taxon>
        <taxon>Spirochaetota</taxon>
        <taxon>Spirochaetia</taxon>
        <taxon>Spirochaetales</taxon>
        <taxon>Treponemataceae</taxon>
        <taxon>Treponema</taxon>
    </lineage>
</organism>
<dbReference type="NCBIfam" id="TIGR03904">
    <property type="entry name" value="SAM_YgiQ"/>
    <property type="match status" value="1"/>
</dbReference>
<dbReference type="Gene3D" id="3.80.30.20">
    <property type="entry name" value="tm_1862 like domain"/>
    <property type="match status" value="1"/>
</dbReference>
<dbReference type="InterPro" id="IPR024560">
    <property type="entry name" value="UPF0313_C"/>
</dbReference>
<evidence type="ECO:0000313" key="9">
    <source>
        <dbReference type="Proteomes" id="UP000595224"/>
    </source>
</evidence>